<dbReference type="InterPro" id="IPR002577">
    <property type="entry name" value="HTH_HxlR"/>
</dbReference>
<dbReference type="Gene3D" id="1.10.10.10">
    <property type="entry name" value="Winged helix-like DNA-binding domain superfamily/Winged helix DNA-binding domain"/>
    <property type="match status" value="1"/>
</dbReference>
<evidence type="ECO:0000259" key="4">
    <source>
        <dbReference type="PROSITE" id="PS51118"/>
    </source>
</evidence>
<evidence type="ECO:0000256" key="1">
    <source>
        <dbReference type="ARBA" id="ARBA00023015"/>
    </source>
</evidence>
<sequence length="167" mass="18918">MRWEDLEQQPCSLARTLSVVGDRWTLLVLRECFLGIRRFDEFEKRLGVTRHVLAERLKKLVEAGVLEKVAYQQRPLREEYRLTTKGRDFYPALLALVNWGDRHMSGAEGAPIRHIHRSCGSPMHGVSVCSECGEALLPGDVVLEEAPGFEGQLLPAHWQLRQTGGKS</sequence>
<protein>
    <submittedName>
        <fullName evidence="5">Helix-turn-helix domain-containing protein</fullName>
    </submittedName>
</protein>
<dbReference type="SUPFAM" id="SSF46785">
    <property type="entry name" value="Winged helix' DNA-binding domain"/>
    <property type="match status" value="1"/>
</dbReference>
<dbReference type="InterPro" id="IPR036390">
    <property type="entry name" value="WH_DNA-bd_sf"/>
</dbReference>
<gene>
    <name evidence="5" type="ORF">PH586_00305</name>
</gene>
<proteinExistence type="predicted"/>
<dbReference type="PROSITE" id="PS51118">
    <property type="entry name" value="HTH_HXLR"/>
    <property type="match status" value="1"/>
</dbReference>
<reference evidence="5 6" key="1">
    <citation type="submission" date="2023-01" db="EMBL/GenBank/DDBJ databases">
        <title>Pseudomonas SA3-5T sp. nov., isolated from tidal flat sediment.</title>
        <authorList>
            <person name="Kim H.S."/>
            <person name="Kim J.-S."/>
            <person name="Suh M.K."/>
            <person name="Eom M.K."/>
            <person name="Lee J.-S."/>
        </authorList>
    </citation>
    <scope>NUCLEOTIDE SEQUENCE [LARGE SCALE GENOMIC DNA]</scope>
    <source>
        <strain evidence="5 6">SA3-5</strain>
    </source>
</reference>
<dbReference type="EMBL" id="JAQJZJ010000001">
    <property type="protein sequence ID" value="MDA7084827.1"/>
    <property type="molecule type" value="Genomic_DNA"/>
</dbReference>
<dbReference type="Proteomes" id="UP001212042">
    <property type="component" value="Unassembled WGS sequence"/>
</dbReference>
<name>A0ABT4XAZ7_9PSED</name>
<dbReference type="InterPro" id="IPR036388">
    <property type="entry name" value="WH-like_DNA-bd_sf"/>
</dbReference>
<keyword evidence="6" id="KW-1185">Reference proteome</keyword>
<dbReference type="Pfam" id="PF01638">
    <property type="entry name" value="HxlR"/>
    <property type="match status" value="1"/>
</dbReference>
<organism evidence="5 6">
    <name type="scientific">Pseudomonas aestuarii</name>
    <dbReference type="NCBI Taxonomy" id="3018340"/>
    <lineage>
        <taxon>Bacteria</taxon>
        <taxon>Pseudomonadati</taxon>
        <taxon>Pseudomonadota</taxon>
        <taxon>Gammaproteobacteria</taxon>
        <taxon>Pseudomonadales</taxon>
        <taxon>Pseudomonadaceae</taxon>
        <taxon>Pseudomonas</taxon>
    </lineage>
</organism>
<keyword evidence="3" id="KW-0804">Transcription</keyword>
<keyword evidence="1" id="KW-0805">Transcription regulation</keyword>
<evidence type="ECO:0000256" key="3">
    <source>
        <dbReference type="ARBA" id="ARBA00023163"/>
    </source>
</evidence>
<evidence type="ECO:0000313" key="5">
    <source>
        <dbReference type="EMBL" id="MDA7084827.1"/>
    </source>
</evidence>
<keyword evidence="2" id="KW-0238">DNA-binding</keyword>
<evidence type="ECO:0000313" key="6">
    <source>
        <dbReference type="Proteomes" id="UP001212042"/>
    </source>
</evidence>
<evidence type="ECO:0000256" key="2">
    <source>
        <dbReference type="ARBA" id="ARBA00023125"/>
    </source>
</evidence>
<dbReference type="PANTHER" id="PTHR33204:SF36">
    <property type="entry name" value="TRANSCRIPTIONAL REGULATORY PROTEIN"/>
    <property type="match status" value="1"/>
</dbReference>
<dbReference type="RefSeq" id="WP_271345776.1">
    <property type="nucleotide sequence ID" value="NZ_JAQJZJ010000001.1"/>
</dbReference>
<feature type="domain" description="HTH hxlR-type" evidence="4">
    <location>
        <begin position="11"/>
        <end position="108"/>
    </location>
</feature>
<accession>A0ABT4XAZ7</accession>
<dbReference type="PANTHER" id="PTHR33204">
    <property type="entry name" value="TRANSCRIPTIONAL REGULATOR, MARR FAMILY"/>
    <property type="match status" value="1"/>
</dbReference>
<comment type="caution">
    <text evidence="5">The sequence shown here is derived from an EMBL/GenBank/DDBJ whole genome shotgun (WGS) entry which is preliminary data.</text>
</comment>